<dbReference type="EMBL" id="ML977310">
    <property type="protein sequence ID" value="KAF2122651.1"/>
    <property type="molecule type" value="Genomic_DNA"/>
</dbReference>
<dbReference type="Proteomes" id="UP000799770">
    <property type="component" value="Unassembled WGS sequence"/>
</dbReference>
<organism evidence="2 3">
    <name type="scientific">Lophiotrema nucula</name>
    <dbReference type="NCBI Taxonomy" id="690887"/>
    <lineage>
        <taxon>Eukaryota</taxon>
        <taxon>Fungi</taxon>
        <taxon>Dikarya</taxon>
        <taxon>Ascomycota</taxon>
        <taxon>Pezizomycotina</taxon>
        <taxon>Dothideomycetes</taxon>
        <taxon>Pleosporomycetidae</taxon>
        <taxon>Pleosporales</taxon>
        <taxon>Lophiotremataceae</taxon>
        <taxon>Lophiotrema</taxon>
    </lineage>
</organism>
<proteinExistence type="predicted"/>
<reference evidence="2" key="1">
    <citation type="journal article" date="2020" name="Stud. Mycol.">
        <title>101 Dothideomycetes genomes: a test case for predicting lifestyles and emergence of pathogens.</title>
        <authorList>
            <person name="Haridas S."/>
            <person name="Albert R."/>
            <person name="Binder M."/>
            <person name="Bloem J."/>
            <person name="Labutti K."/>
            <person name="Salamov A."/>
            <person name="Andreopoulos B."/>
            <person name="Baker S."/>
            <person name="Barry K."/>
            <person name="Bills G."/>
            <person name="Bluhm B."/>
            <person name="Cannon C."/>
            <person name="Castanera R."/>
            <person name="Culley D."/>
            <person name="Daum C."/>
            <person name="Ezra D."/>
            <person name="Gonzalez J."/>
            <person name="Henrissat B."/>
            <person name="Kuo A."/>
            <person name="Liang C."/>
            <person name="Lipzen A."/>
            <person name="Lutzoni F."/>
            <person name="Magnuson J."/>
            <person name="Mondo S."/>
            <person name="Nolan M."/>
            <person name="Ohm R."/>
            <person name="Pangilinan J."/>
            <person name="Park H.-J."/>
            <person name="Ramirez L."/>
            <person name="Alfaro M."/>
            <person name="Sun H."/>
            <person name="Tritt A."/>
            <person name="Yoshinaga Y."/>
            <person name="Zwiers L.-H."/>
            <person name="Turgeon B."/>
            <person name="Goodwin S."/>
            <person name="Spatafora J."/>
            <person name="Crous P."/>
            <person name="Grigoriev I."/>
        </authorList>
    </citation>
    <scope>NUCLEOTIDE SEQUENCE</scope>
    <source>
        <strain evidence="2">CBS 627.86</strain>
    </source>
</reference>
<evidence type="ECO:0000313" key="2">
    <source>
        <dbReference type="EMBL" id="KAF2122651.1"/>
    </source>
</evidence>
<gene>
    <name evidence="2" type="ORF">BDV96DRAFT_561148</name>
</gene>
<keyword evidence="3" id="KW-1185">Reference proteome</keyword>
<evidence type="ECO:0000256" key="1">
    <source>
        <dbReference type="SAM" id="MobiDB-lite"/>
    </source>
</evidence>
<name>A0A6A5ZWK0_9PLEO</name>
<evidence type="ECO:0000313" key="3">
    <source>
        <dbReference type="Proteomes" id="UP000799770"/>
    </source>
</evidence>
<feature type="region of interest" description="Disordered" evidence="1">
    <location>
        <begin position="150"/>
        <end position="170"/>
    </location>
</feature>
<sequence>MAARSLASATLSRSLSSAIVQQATPAMASRYLSTKCRFLPQYARPRHSRPSFLQQRQQANSTLALYQVPPASIPQPLPTLRASLSQRYTRARPALINFSRWVRDNYWFRYGTRMARNGMMWWTKRLAINLVLDVLLLGWLVKESAEDKAKKRKDIREWQRRSEEAEERNQKEYEVWLGKMSLIGNWG</sequence>
<protein>
    <submittedName>
        <fullName evidence="2">Uncharacterized protein</fullName>
    </submittedName>
</protein>
<dbReference type="AlphaFoldDB" id="A0A6A5ZWK0"/>
<accession>A0A6A5ZWK0</accession>